<feature type="region of interest" description="Disordered" evidence="1">
    <location>
        <begin position="1"/>
        <end position="31"/>
    </location>
</feature>
<dbReference type="AlphaFoldDB" id="A0A7S0AYW7"/>
<gene>
    <name evidence="2" type="ORF">MPOL1434_LOCUS9671</name>
</gene>
<feature type="compositionally biased region" description="Basic and acidic residues" evidence="1">
    <location>
        <begin position="9"/>
        <end position="31"/>
    </location>
</feature>
<dbReference type="SUPFAM" id="SSF48403">
    <property type="entry name" value="Ankyrin repeat"/>
    <property type="match status" value="1"/>
</dbReference>
<accession>A0A7S0AYW7</accession>
<proteinExistence type="predicted"/>
<dbReference type="EMBL" id="HBEJ01016562">
    <property type="protein sequence ID" value="CAD8377727.1"/>
    <property type="molecule type" value="Transcribed_RNA"/>
</dbReference>
<evidence type="ECO:0000256" key="1">
    <source>
        <dbReference type="SAM" id="MobiDB-lite"/>
    </source>
</evidence>
<evidence type="ECO:0000313" key="2">
    <source>
        <dbReference type="EMBL" id="CAD8377727.1"/>
    </source>
</evidence>
<reference evidence="2" key="1">
    <citation type="submission" date="2021-01" db="EMBL/GenBank/DDBJ databases">
        <authorList>
            <person name="Corre E."/>
            <person name="Pelletier E."/>
            <person name="Niang G."/>
            <person name="Scheremetjew M."/>
            <person name="Finn R."/>
            <person name="Kale V."/>
            <person name="Holt S."/>
            <person name="Cochrane G."/>
            <person name="Meng A."/>
            <person name="Brown T."/>
            <person name="Cohen L."/>
        </authorList>
    </citation>
    <scope>NUCLEOTIDE SEQUENCE</scope>
    <source>
        <strain evidence="2">CCMP3303</strain>
    </source>
</reference>
<dbReference type="InterPro" id="IPR036770">
    <property type="entry name" value="Ankyrin_rpt-contain_sf"/>
</dbReference>
<protein>
    <submittedName>
        <fullName evidence="2">Uncharacterized protein</fullName>
    </submittedName>
</protein>
<sequence length="289" mass="33221">MSSSDDDQPDAKRQKTYDADGPVEDDKTARDKLREAGFDPDDVHTAAWSDTAFTFYPSDRYITPMTYFAIYDDLPMCRYLHFVRGAATTATTAEKGERWFPMHAAVDWENHELAKWLYLHGAKEDVWRRISGVYGNTFIRSGPKIQEWFILRGVMQTSDGQAHEARIKRVMLTRRQENNFDKNPCHLELIESYIPWCNDTLEELDRPFVKFHTFLMGTTTPGKASRQFGDRPTPHNRCLGSFRGILEHIGGYVLGNTKAINKEREHLRQFSQVVSNMTLGKSGKSIKST</sequence>
<organism evidence="2">
    <name type="scientific">Minutocellus polymorphus</name>
    <dbReference type="NCBI Taxonomy" id="265543"/>
    <lineage>
        <taxon>Eukaryota</taxon>
        <taxon>Sar</taxon>
        <taxon>Stramenopiles</taxon>
        <taxon>Ochrophyta</taxon>
        <taxon>Bacillariophyta</taxon>
        <taxon>Mediophyceae</taxon>
        <taxon>Cymatosirophycidae</taxon>
        <taxon>Cymatosirales</taxon>
        <taxon>Cymatosiraceae</taxon>
        <taxon>Minutocellus</taxon>
    </lineage>
</organism>
<name>A0A7S0AYW7_9STRA</name>